<dbReference type="FunFam" id="3.80.10.10:FF:000542">
    <property type="entry name" value="Leucine-rich repeat protein kinase family protein"/>
    <property type="match status" value="1"/>
</dbReference>
<keyword evidence="14 21" id="KW-0067">ATP-binding</keyword>
<dbReference type="CDD" id="cd14066">
    <property type="entry name" value="STKc_IRAK"/>
    <property type="match status" value="2"/>
</dbReference>
<feature type="binding site" evidence="21">
    <location>
        <position position="1352"/>
    </location>
    <ligand>
        <name>ATP</name>
        <dbReference type="ChEBI" id="CHEBI:30616"/>
    </ligand>
</feature>
<evidence type="ECO:0000256" key="2">
    <source>
        <dbReference type="ARBA" id="ARBA00004479"/>
    </source>
</evidence>
<keyword evidence="9 23" id="KW-0812">Transmembrane</keyword>
<gene>
    <name evidence="26" type="ORF">BAE44_0006105</name>
</gene>
<evidence type="ECO:0000256" key="19">
    <source>
        <dbReference type="ARBA" id="ARBA00047899"/>
    </source>
</evidence>
<accession>A0A1E5W6E7</accession>
<dbReference type="Gene3D" id="1.10.510.10">
    <property type="entry name" value="Transferase(Phosphotransferase) domain 1"/>
    <property type="match status" value="2"/>
</dbReference>
<dbReference type="Gene3D" id="3.80.10.10">
    <property type="entry name" value="Ribonuclease Inhibitor"/>
    <property type="match status" value="3"/>
</dbReference>
<keyword evidence="18" id="KW-0325">Glycoprotein</keyword>
<proteinExistence type="inferred from homology"/>
<evidence type="ECO:0000256" key="12">
    <source>
        <dbReference type="ARBA" id="ARBA00022741"/>
    </source>
</evidence>
<comment type="catalytic activity">
    <reaction evidence="20">
        <text>L-seryl-[protein] + ATP = O-phospho-L-seryl-[protein] + ADP + H(+)</text>
        <dbReference type="Rhea" id="RHEA:17989"/>
        <dbReference type="Rhea" id="RHEA-COMP:9863"/>
        <dbReference type="Rhea" id="RHEA-COMP:11604"/>
        <dbReference type="ChEBI" id="CHEBI:15378"/>
        <dbReference type="ChEBI" id="CHEBI:29999"/>
        <dbReference type="ChEBI" id="CHEBI:30616"/>
        <dbReference type="ChEBI" id="CHEBI:83421"/>
        <dbReference type="ChEBI" id="CHEBI:456216"/>
        <dbReference type="EC" id="2.7.11.1"/>
    </reaction>
</comment>
<evidence type="ECO:0000256" key="13">
    <source>
        <dbReference type="ARBA" id="ARBA00022777"/>
    </source>
</evidence>
<dbReference type="FunFam" id="3.80.10.10:FF:000129">
    <property type="entry name" value="Leucine-rich repeat receptor-like kinase"/>
    <property type="match status" value="1"/>
</dbReference>
<feature type="domain" description="Protein kinase" evidence="25">
    <location>
        <begin position="580"/>
        <end position="853"/>
    </location>
</feature>
<evidence type="ECO:0000256" key="11">
    <source>
        <dbReference type="ARBA" id="ARBA00022737"/>
    </source>
</evidence>
<feature type="domain" description="Protein kinase" evidence="25">
    <location>
        <begin position="1324"/>
        <end position="1597"/>
    </location>
</feature>
<feature type="transmembrane region" description="Helical" evidence="23">
    <location>
        <begin position="1251"/>
        <end position="1275"/>
    </location>
</feature>
<feature type="binding site" evidence="21">
    <location>
        <position position="608"/>
    </location>
    <ligand>
        <name>ATP</name>
        <dbReference type="ChEBI" id="CHEBI:30616"/>
    </ligand>
</feature>
<reference evidence="26 27" key="1">
    <citation type="submission" date="2016-09" db="EMBL/GenBank/DDBJ databases">
        <title>The draft genome of Dichanthelium oligosanthes: A C3 panicoid grass species.</title>
        <authorList>
            <person name="Studer A.J."/>
            <person name="Schnable J.C."/>
            <person name="Brutnell T.P."/>
        </authorList>
    </citation>
    <scope>NUCLEOTIDE SEQUENCE [LARGE SCALE GENOMIC DNA]</scope>
    <source>
        <strain evidence="27">cv. Kellogg 1175</strain>
        <tissue evidence="26">Leaf</tissue>
    </source>
</reference>
<evidence type="ECO:0000256" key="7">
    <source>
        <dbReference type="ARBA" id="ARBA00022614"/>
    </source>
</evidence>
<dbReference type="InterPro" id="IPR001611">
    <property type="entry name" value="Leu-rich_rpt"/>
</dbReference>
<keyword evidence="8" id="KW-0808">Transferase</keyword>
<evidence type="ECO:0000256" key="14">
    <source>
        <dbReference type="ARBA" id="ARBA00022840"/>
    </source>
</evidence>
<dbReference type="FunFam" id="3.80.10.10:FF:000041">
    <property type="entry name" value="LRR receptor-like serine/threonine-protein kinase ERECTA"/>
    <property type="match status" value="1"/>
</dbReference>
<evidence type="ECO:0000256" key="5">
    <source>
        <dbReference type="ARBA" id="ARBA00022475"/>
    </source>
</evidence>
<comment type="catalytic activity">
    <reaction evidence="19">
        <text>L-threonyl-[protein] + ATP = O-phospho-L-threonyl-[protein] + ADP + H(+)</text>
        <dbReference type="Rhea" id="RHEA:46608"/>
        <dbReference type="Rhea" id="RHEA-COMP:11060"/>
        <dbReference type="Rhea" id="RHEA-COMP:11605"/>
        <dbReference type="ChEBI" id="CHEBI:15378"/>
        <dbReference type="ChEBI" id="CHEBI:30013"/>
        <dbReference type="ChEBI" id="CHEBI:30616"/>
        <dbReference type="ChEBI" id="CHEBI:61977"/>
        <dbReference type="ChEBI" id="CHEBI:456216"/>
        <dbReference type="EC" id="2.7.11.1"/>
    </reaction>
</comment>
<feature type="compositionally biased region" description="Basic and acidic residues" evidence="22">
    <location>
        <begin position="1642"/>
        <end position="1653"/>
    </location>
</feature>
<evidence type="ECO:0000256" key="16">
    <source>
        <dbReference type="ARBA" id="ARBA00023136"/>
    </source>
</evidence>
<evidence type="ECO:0000256" key="17">
    <source>
        <dbReference type="ARBA" id="ARBA00023170"/>
    </source>
</evidence>
<dbReference type="Pfam" id="PF00560">
    <property type="entry name" value="LRR_1"/>
    <property type="match status" value="1"/>
</dbReference>
<feature type="transmembrane region" description="Helical" evidence="23">
    <location>
        <begin position="507"/>
        <end position="530"/>
    </location>
</feature>
<dbReference type="STRING" id="888268.A0A1E5W6E7"/>
<dbReference type="GO" id="GO:0005886">
    <property type="term" value="C:plasma membrane"/>
    <property type="evidence" value="ECO:0007669"/>
    <property type="project" value="UniProtKB-SubCell"/>
</dbReference>
<evidence type="ECO:0000259" key="25">
    <source>
        <dbReference type="PROSITE" id="PS50011"/>
    </source>
</evidence>
<dbReference type="FunFam" id="3.30.200.20:FF:000328">
    <property type="entry name" value="Leucine-rich repeat protein kinase family protein"/>
    <property type="match status" value="1"/>
</dbReference>
<evidence type="ECO:0000256" key="8">
    <source>
        <dbReference type="ARBA" id="ARBA00022679"/>
    </source>
</evidence>
<dbReference type="InterPro" id="IPR011009">
    <property type="entry name" value="Kinase-like_dom_sf"/>
</dbReference>
<comment type="subcellular location">
    <subcellularLocation>
        <location evidence="1">Cell membrane</location>
        <topology evidence="1">Single-pass membrane protein</topology>
    </subcellularLocation>
    <subcellularLocation>
        <location evidence="2">Membrane</location>
        <topology evidence="2">Single-pass type I membrane protein</topology>
    </subcellularLocation>
</comment>
<dbReference type="EC" id="2.7.11.1" evidence="4"/>
<keyword evidence="15 23" id="KW-1133">Transmembrane helix</keyword>
<evidence type="ECO:0000256" key="18">
    <source>
        <dbReference type="ARBA" id="ARBA00023180"/>
    </source>
</evidence>
<feature type="chain" id="PRO_5009188878" description="non-specific serine/threonine protein kinase" evidence="24">
    <location>
        <begin position="20"/>
        <end position="1653"/>
    </location>
</feature>
<dbReference type="SMART" id="SM00220">
    <property type="entry name" value="S_TKc"/>
    <property type="match status" value="2"/>
</dbReference>
<dbReference type="EMBL" id="LWDX02020267">
    <property type="protein sequence ID" value="OEL32875.1"/>
    <property type="molecule type" value="Genomic_DNA"/>
</dbReference>
<dbReference type="FunFam" id="3.30.200.20:FF:000039">
    <property type="entry name" value="receptor-like protein kinase FERONIA"/>
    <property type="match status" value="1"/>
</dbReference>
<feature type="signal peptide" evidence="24">
    <location>
        <begin position="1"/>
        <end position="19"/>
    </location>
</feature>
<evidence type="ECO:0000256" key="22">
    <source>
        <dbReference type="SAM" id="MobiDB-lite"/>
    </source>
</evidence>
<dbReference type="InterPro" id="IPR013210">
    <property type="entry name" value="LRR_N_plant-typ"/>
</dbReference>
<dbReference type="GO" id="GO:0004674">
    <property type="term" value="F:protein serine/threonine kinase activity"/>
    <property type="evidence" value="ECO:0007669"/>
    <property type="project" value="UniProtKB-KW"/>
</dbReference>
<keyword evidence="7" id="KW-0433">Leucine-rich repeat</keyword>
<evidence type="ECO:0000256" key="23">
    <source>
        <dbReference type="SAM" id="Phobius"/>
    </source>
</evidence>
<keyword evidence="17 26" id="KW-0675">Receptor</keyword>
<evidence type="ECO:0000256" key="6">
    <source>
        <dbReference type="ARBA" id="ARBA00022527"/>
    </source>
</evidence>
<evidence type="ECO:0000256" key="9">
    <source>
        <dbReference type="ARBA" id="ARBA00022692"/>
    </source>
</evidence>
<evidence type="ECO:0000256" key="1">
    <source>
        <dbReference type="ARBA" id="ARBA00004162"/>
    </source>
</evidence>
<dbReference type="InterPro" id="IPR008271">
    <property type="entry name" value="Ser/Thr_kinase_AS"/>
</dbReference>
<dbReference type="OrthoDB" id="2015206at2759"/>
<dbReference type="Pfam" id="PF08263">
    <property type="entry name" value="LRRNT_2"/>
    <property type="match status" value="2"/>
</dbReference>
<dbReference type="InterPro" id="IPR032675">
    <property type="entry name" value="LRR_dom_sf"/>
</dbReference>
<evidence type="ECO:0000256" key="15">
    <source>
        <dbReference type="ARBA" id="ARBA00022989"/>
    </source>
</evidence>
<dbReference type="GO" id="GO:0005524">
    <property type="term" value="F:ATP binding"/>
    <property type="evidence" value="ECO:0007669"/>
    <property type="project" value="UniProtKB-UniRule"/>
</dbReference>
<feature type="region of interest" description="Disordered" evidence="22">
    <location>
        <begin position="1618"/>
        <end position="1653"/>
    </location>
</feature>
<keyword evidence="5" id="KW-1003">Cell membrane</keyword>
<dbReference type="FunFam" id="1.10.510.10:FF:000453">
    <property type="entry name" value="LRR receptor-like serine/threonine-protein kinase HSL2"/>
    <property type="match status" value="2"/>
</dbReference>
<dbReference type="InterPro" id="IPR000719">
    <property type="entry name" value="Prot_kinase_dom"/>
</dbReference>
<dbReference type="SUPFAM" id="SSF56112">
    <property type="entry name" value="Protein kinase-like (PK-like)"/>
    <property type="match status" value="2"/>
</dbReference>
<keyword evidence="6" id="KW-0723">Serine/threonine-protein kinase</keyword>
<dbReference type="PROSITE" id="PS00107">
    <property type="entry name" value="PROTEIN_KINASE_ATP"/>
    <property type="match status" value="2"/>
</dbReference>
<name>A0A1E5W6E7_9POAL</name>
<comment type="caution">
    <text evidence="26">The sequence shown here is derived from an EMBL/GenBank/DDBJ whole genome shotgun (WGS) entry which is preliminary data.</text>
</comment>
<evidence type="ECO:0000256" key="21">
    <source>
        <dbReference type="PROSITE-ProRule" id="PRU10141"/>
    </source>
</evidence>
<dbReference type="PROSITE" id="PS50011">
    <property type="entry name" value="PROTEIN_KINASE_DOM"/>
    <property type="match status" value="2"/>
</dbReference>
<dbReference type="Proteomes" id="UP000095767">
    <property type="component" value="Unassembled WGS sequence"/>
</dbReference>
<evidence type="ECO:0000256" key="24">
    <source>
        <dbReference type="SAM" id="SignalP"/>
    </source>
</evidence>
<keyword evidence="16 23" id="KW-0472">Membrane</keyword>
<keyword evidence="11" id="KW-0677">Repeat</keyword>
<keyword evidence="13 26" id="KW-0418">Kinase</keyword>
<sequence>MQRLLLLFLILVGLRPSFSQTNSQDVAALQALMNNWQNGPQSWTGSTDPCSSWDGISCSNGRVTEEIAKHESARDLSNNLNLGGPLTPNIGNLKQLTNLILLGCTFTGNIPKEIGNLSQLRFLALNSNNFTGGIPPTLGLLSNLFWLDLSANQLSGQIPVSPGLNQLVNTSHFHFSENQLTGSLSESLFSAEMKLIHAIFDNNKFTGPIPASLGQVISLQIMSLANNLLNGTVPDLTSVTQLDYVDLSNNNFASSPAPGWFSTLTSLNSIFMDNDDLTGTIPSALFSLPNLQQVSLARNAFSGKLNMTGNIGSQLRVVNLTNNQIIEADVRSYSNSLILTGNPICFDNNSFCTLKQKQQVPYATNLGPCAAIPCPTDQLASPVTSQNCACTNPFQGLMIFRAPAFSDVTSPTIFQSLESTLVQNLNLAPGSVALSNVEFSPGAPLTFTVKIFPVSDTSFNRSEVIRISSALVNQTFKAPTAFGPYSFIASTYFPGPSNKKSSMSKGAIIGIAIAGFVLIVGLILVAIYALRQKRIAKEAVERTTNPFASWGAGTDNGDAPQLKGARYFSFEELKKCTNNFSETHEIGSGGYGKVYKGLLASGQVAAIKRAQQGSMQGAAEFKNEIELLSRVHHKNLVSLVGFCYEQGEQMLVYEYIPYGTLRENLMGKGGVNLDWKKRLRIAIGSAKGLAYLHELADPPIIHRDIKSTNILLDESLNAKVADFGLSKLVSDTQKGHVSTQVKGTLGYLDPEYYMTQQLSEKSDVYSFGVVLLELITARQPIENGRYIVREIRTAMDQYDQEYYGLKGLIDPAIRDSAKLIGFRRFVQLAMECVEESAVDRPTMNDVVKELEIIIQNEGAQLLNSASLSSEQFGNAEGREPYVEHLPLKDDSSSVVALQSLMRGWQNFPSSWKASNDPCGTRWDGIMCTNGRVTSLRLSSINLQGNLSNSIGQLSELVFLALNTNSFTGRIPASIGLLTNLFCHFSKNQLTGTLTGLFNPSMSLQHILFDNNQLSGSIPDELGGINSLQLLNLADNQLGGTIPDLSNLTKLNVVDLSNNSFDPSAIPSWLSTLQTLTSVLVGNPVCLDTEFSDRLFCKVQKDSVIPYVTSLIKCGSTSCSSDQSLDPANCGCAYPYMGRMAFMAPLFTDLSNIEHFQQLETSLWTELALRPGSVFLSDVHFSSDNYLELQVRLFPFTGTSFNLSEVTRIGFDLSNKTYKPPQGFGPYYFDADPYAHFAGAASSGKSQISTSALTGIAVACGFLLIGLTSAAIFSILQKRKTKELSGQTNPFASWGLARKDSGGAPRLKGARLFSFEELKNCTDNFAENNEIGSGGYGKVYKGILADGTKVAIKRAEYGSRQGAMEFKTEIELLSRVHHRNLVSLIGFSYEQGEQMLVYEYISNGTLRQNLQARGIYLDWKKRLRIALGSARGLAYLHELADPPIIHRDVKSTNILLDDNFKAKVADFGLSKLVADTEKGHVSTQVKGTLGYLDPEYYMTQQLSEKSDVYSFGVVMLEILSGRLPISKGRYIVREFRMAIDPNDHDYYGLQGIVDPAIHYTAHTRGFRRFVQLAMECVDESASRRPTMNSVVKEIEAMLHAEGLSSGNSSTVEFEHVGTASASHPYSGPVVTAHLNSSGSIEEEPPHPELKHSEP</sequence>
<dbReference type="PROSITE" id="PS51450">
    <property type="entry name" value="LRR"/>
    <property type="match status" value="1"/>
</dbReference>
<evidence type="ECO:0000256" key="10">
    <source>
        <dbReference type="ARBA" id="ARBA00022729"/>
    </source>
</evidence>
<keyword evidence="27" id="KW-1185">Reference proteome</keyword>
<evidence type="ECO:0000313" key="26">
    <source>
        <dbReference type="EMBL" id="OEL32875.1"/>
    </source>
</evidence>
<dbReference type="SUPFAM" id="SSF52058">
    <property type="entry name" value="L domain-like"/>
    <property type="match status" value="2"/>
</dbReference>
<dbReference type="Gene3D" id="3.30.200.20">
    <property type="entry name" value="Phosphorylase Kinase, domain 1"/>
    <property type="match status" value="2"/>
</dbReference>
<evidence type="ECO:0000256" key="3">
    <source>
        <dbReference type="ARBA" id="ARBA00008684"/>
    </source>
</evidence>
<dbReference type="Pfam" id="PF07714">
    <property type="entry name" value="PK_Tyr_Ser-Thr"/>
    <property type="match status" value="2"/>
</dbReference>
<dbReference type="PROSITE" id="PS00108">
    <property type="entry name" value="PROTEIN_KINASE_ST"/>
    <property type="match status" value="2"/>
</dbReference>
<dbReference type="PANTHER" id="PTHR45974">
    <property type="entry name" value="RECEPTOR-LIKE PROTEIN 55"/>
    <property type="match status" value="1"/>
</dbReference>
<evidence type="ECO:0000313" key="27">
    <source>
        <dbReference type="Proteomes" id="UP000095767"/>
    </source>
</evidence>
<keyword evidence="12 21" id="KW-0547">Nucleotide-binding</keyword>
<evidence type="ECO:0000256" key="4">
    <source>
        <dbReference type="ARBA" id="ARBA00012513"/>
    </source>
</evidence>
<dbReference type="InterPro" id="IPR017441">
    <property type="entry name" value="Protein_kinase_ATP_BS"/>
</dbReference>
<organism evidence="26 27">
    <name type="scientific">Dichanthelium oligosanthes</name>
    <dbReference type="NCBI Taxonomy" id="888268"/>
    <lineage>
        <taxon>Eukaryota</taxon>
        <taxon>Viridiplantae</taxon>
        <taxon>Streptophyta</taxon>
        <taxon>Embryophyta</taxon>
        <taxon>Tracheophyta</taxon>
        <taxon>Spermatophyta</taxon>
        <taxon>Magnoliopsida</taxon>
        <taxon>Liliopsida</taxon>
        <taxon>Poales</taxon>
        <taxon>Poaceae</taxon>
        <taxon>PACMAD clade</taxon>
        <taxon>Panicoideae</taxon>
        <taxon>Panicodae</taxon>
        <taxon>Paniceae</taxon>
        <taxon>Dichantheliinae</taxon>
        <taxon>Dichanthelium</taxon>
    </lineage>
</organism>
<keyword evidence="10 24" id="KW-0732">Signal</keyword>
<evidence type="ECO:0000256" key="20">
    <source>
        <dbReference type="ARBA" id="ARBA00048679"/>
    </source>
</evidence>
<comment type="similarity">
    <text evidence="3">Belongs to the protein kinase superfamily. Ser/Thr protein kinase family.</text>
</comment>
<dbReference type="PANTHER" id="PTHR45974:SF207">
    <property type="entry name" value="LEUCINE-RICH REPEAT PROTEIN KINASE FAMILY PROTEIN"/>
    <property type="match status" value="1"/>
</dbReference>
<dbReference type="InterPro" id="IPR001245">
    <property type="entry name" value="Ser-Thr/Tyr_kinase_cat_dom"/>
</dbReference>
<protein>
    <recommendedName>
        <fullName evidence="4">non-specific serine/threonine protein kinase</fullName>
        <ecNumber evidence="4">2.7.11.1</ecNumber>
    </recommendedName>
</protein>